<evidence type="ECO:0000313" key="2">
    <source>
        <dbReference type="EMBL" id="SHK30439.1"/>
    </source>
</evidence>
<dbReference type="InterPro" id="IPR021446">
    <property type="entry name" value="DUF3096"/>
</dbReference>
<evidence type="ECO:0000313" key="3">
    <source>
        <dbReference type="Proteomes" id="UP000184497"/>
    </source>
</evidence>
<accession>A0A1M6RD98</accession>
<protein>
    <recommendedName>
        <fullName evidence="4">DUF3096 domain-containing protein</fullName>
    </recommendedName>
</protein>
<keyword evidence="1" id="KW-1133">Transmembrane helix</keyword>
<evidence type="ECO:0008006" key="4">
    <source>
        <dbReference type="Google" id="ProtNLM"/>
    </source>
</evidence>
<dbReference type="Proteomes" id="UP000184497">
    <property type="component" value="Unassembled WGS sequence"/>
</dbReference>
<organism evidence="2 3">
    <name type="scientific">Marinobacter antarcticus</name>
    <dbReference type="NCBI Taxonomy" id="564117"/>
    <lineage>
        <taxon>Bacteria</taxon>
        <taxon>Pseudomonadati</taxon>
        <taxon>Pseudomonadota</taxon>
        <taxon>Gammaproteobacteria</taxon>
        <taxon>Pseudomonadales</taxon>
        <taxon>Marinobacteraceae</taxon>
        <taxon>Marinobacter</taxon>
    </lineage>
</organism>
<dbReference type="Pfam" id="PF11295">
    <property type="entry name" value="DUF3096"/>
    <property type="match status" value="1"/>
</dbReference>
<proteinExistence type="predicted"/>
<keyword evidence="1" id="KW-0472">Membrane</keyword>
<keyword evidence="3" id="KW-1185">Reference proteome</keyword>
<dbReference type="RefSeq" id="WP_072796477.1">
    <property type="nucleotide sequence ID" value="NZ_FRAQ01000001.1"/>
</dbReference>
<sequence length="47" mass="4927">MTLHLELAPLISLGAGIGILVFPRLLNYIVAGYLITLGVLGLLGHSL</sequence>
<dbReference type="STRING" id="564117.SAMN05216369_1438"/>
<dbReference type="OrthoDB" id="5472305at2"/>
<keyword evidence="1" id="KW-0812">Transmembrane</keyword>
<dbReference type="AlphaFoldDB" id="A0A1M6RD98"/>
<gene>
    <name evidence="2" type="ORF">SAMN05216369_1438</name>
</gene>
<evidence type="ECO:0000256" key="1">
    <source>
        <dbReference type="SAM" id="Phobius"/>
    </source>
</evidence>
<reference evidence="3" key="1">
    <citation type="submission" date="2016-11" db="EMBL/GenBank/DDBJ databases">
        <authorList>
            <person name="Varghese N."/>
            <person name="Submissions S."/>
        </authorList>
    </citation>
    <scope>NUCLEOTIDE SEQUENCE [LARGE SCALE GENOMIC DNA]</scope>
    <source>
        <strain evidence="3">CGMCC 1.10835</strain>
    </source>
</reference>
<dbReference type="EMBL" id="FRAQ01000001">
    <property type="protein sequence ID" value="SHK30439.1"/>
    <property type="molecule type" value="Genomic_DNA"/>
</dbReference>
<name>A0A1M6RD98_9GAMM</name>
<feature type="transmembrane region" description="Helical" evidence="1">
    <location>
        <begin position="25"/>
        <end position="44"/>
    </location>
</feature>